<organism evidence="1">
    <name type="scientific">marine sediment metagenome</name>
    <dbReference type="NCBI Taxonomy" id="412755"/>
    <lineage>
        <taxon>unclassified sequences</taxon>
        <taxon>metagenomes</taxon>
        <taxon>ecological metagenomes</taxon>
    </lineage>
</organism>
<name>A0A0F9IUR0_9ZZZZ</name>
<dbReference type="EMBL" id="LAZR01013059">
    <property type="protein sequence ID" value="KKM23754.1"/>
    <property type="molecule type" value="Genomic_DNA"/>
</dbReference>
<protein>
    <submittedName>
        <fullName evidence="1">Uncharacterized protein</fullName>
    </submittedName>
</protein>
<gene>
    <name evidence="1" type="ORF">LCGC14_1612050</name>
</gene>
<evidence type="ECO:0000313" key="1">
    <source>
        <dbReference type="EMBL" id="KKM23754.1"/>
    </source>
</evidence>
<dbReference type="AlphaFoldDB" id="A0A0F9IUR0"/>
<proteinExistence type="predicted"/>
<reference evidence="1" key="1">
    <citation type="journal article" date="2015" name="Nature">
        <title>Complex archaea that bridge the gap between prokaryotes and eukaryotes.</title>
        <authorList>
            <person name="Spang A."/>
            <person name="Saw J.H."/>
            <person name="Jorgensen S.L."/>
            <person name="Zaremba-Niedzwiedzka K."/>
            <person name="Martijn J."/>
            <person name="Lind A.E."/>
            <person name="van Eijk R."/>
            <person name="Schleper C."/>
            <person name="Guy L."/>
            <person name="Ettema T.J."/>
        </authorList>
    </citation>
    <scope>NUCLEOTIDE SEQUENCE</scope>
</reference>
<accession>A0A0F9IUR0</accession>
<comment type="caution">
    <text evidence="1">The sequence shown here is derived from an EMBL/GenBank/DDBJ whole genome shotgun (WGS) entry which is preliminary data.</text>
</comment>
<sequence length="36" mass="3854">MSISMTLWPGRETAFLKGNLPTVSRVNGFPYPATGG</sequence>